<sequence length="59" mass="6863">MMDKIDVGFHKFPPGFNAVICILFLFQDVTEDNMILLDKLRVKKISNYYEDFGTCSVKN</sequence>
<dbReference type="EMBL" id="MGDF01000012">
    <property type="protein sequence ID" value="OGL47485.1"/>
    <property type="molecule type" value="Genomic_DNA"/>
</dbReference>
<dbReference type="AlphaFoldDB" id="A0A1F7S0Z1"/>
<reference evidence="1 2" key="1">
    <citation type="journal article" date="2016" name="Nat. Commun.">
        <title>Thousands of microbial genomes shed light on interconnected biogeochemical processes in an aquifer system.</title>
        <authorList>
            <person name="Anantharaman K."/>
            <person name="Brown C.T."/>
            <person name="Hug L.A."/>
            <person name="Sharon I."/>
            <person name="Castelle C.J."/>
            <person name="Probst A.J."/>
            <person name="Thomas B.C."/>
            <person name="Singh A."/>
            <person name="Wilkins M.J."/>
            <person name="Karaoz U."/>
            <person name="Brodie E.L."/>
            <person name="Williams K.H."/>
            <person name="Hubbard S.S."/>
            <person name="Banfield J.F."/>
        </authorList>
    </citation>
    <scope>NUCLEOTIDE SEQUENCE [LARGE SCALE GENOMIC DNA]</scope>
</reference>
<evidence type="ECO:0000313" key="2">
    <source>
        <dbReference type="Proteomes" id="UP000178435"/>
    </source>
</evidence>
<organism evidence="1 2">
    <name type="scientific">Candidatus Schekmanbacteria bacterium RBG_16_38_11</name>
    <dbReference type="NCBI Taxonomy" id="1817880"/>
    <lineage>
        <taxon>Bacteria</taxon>
        <taxon>Candidatus Schekmaniibacteriota</taxon>
    </lineage>
</organism>
<accession>A0A1F7S0Z1</accession>
<proteinExistence type="predicted"/>
<protein>
    <submittedName>
        <fullName evidence="1">Uncharacterized protein</fullName>
    </submittedName>
</protein>
<name>A0A1F7S0Z1_9BACT</name>
<evidence type="ECO:0000313" key="1">
    <source>
        <dbReference type="EMBL" id="OGL47485.1"/>
    </source>
</evidence>
<comment type="caution">
    <text evidence="1">The sequence shown here is derived from an EMBL/GenBank/DDBJ whole genome shotgun (WGS) entry which is preliminary data.</text>
</comment>
<dbReference type="Proteomes" id="UP000178435">
    <property type="component" value="Unassembled WGS sequence"/>
</dbReference>
<gene>
    <name evidence="1" type="ORF">A2149_03385</name>
</gene>